<comment type="subcellular location">
    <subcellularLocation>
        <location evidence="1">Nucleus</location>
    </subcellularLocation>
</comment>
<dbReference type="GO" id="GO:0006351">
    <property type="term" value="P:DNA-templated transcription"/>
    <property type="evidence" value="ECO:0007669"/>
    <property type="project" value="InterPro"/>
</dbReference>
<reference evidence="9" key="5">
    <citation type="submission" date="2018-04" db="UniProtKB">
        <authorList>
            <consortium name="EnsemblFungi"/>
        </authorList>
    </citation>
    <scope>IDENTIFICATION</scope>
    <source>
        <strain evidence="9">R3-111a-1</strain>
    </source>
</reference>
<dbReference type="GO" id="GO:0000981">
    <property type="term" value="F:DNA-binding transcription factor activity, RNA polymerase II-specific"/>
    <property type="evidence" value="ECO:0007669"/>
    <property type="project" value="InterPro"/>
</dbReference>
<feature type="domain" description="Zn(2)-C6 fungal-type" evidence="7">
    <location>
        <begin position="81"/>
        <end position="111"/>
    </location>
</feature>
<evidence type="ECO:0000256" key="3">
    <source>
        <dbReference type="ARBA" id="ARBA00023015"/>
    </source>
</evidence>
<gene>
    <name evidence="9" type="primary">20344310</name>
    <name evidence="8" type="ORF">GGTG_03852</name>
</gene>
<dbReference type="Gene3D" id="4.10.240.10">
    <property type="entry name" value="Zn(2)-C6 fungal-type DNA-binding domain"/>
    <property type="match status" value="2"/>
</dbReference>
<dbReference type="InterPro" id="IPR036864">
    <property type="entry name" value="Zn2-C6_fun-type_DNA-bd_sf"/>
</dbReference>
<keyword evidence="2" id="KW-0479">Metal-binding</keyword>
<dbReference type="VEuPathDB" id="FungiDB:GGTG_03852"/>
<dbReference type="SMART" id="SM00066">
    <property type="entry name" value="GAL4"/>
    <property type="match status" value="2"/>
</dbReference>
<dbReference type="OrthoDB" id="103349at2759"/>
<dbReference type="CDD" id="cd12148">
    <property type="entry name" value="fungal_TF_MHR"/>
    <property type="match status" value="1"/>
</dbReference>
<evidence type="ECO:0000256" key="2">
    <source>
        <dbReference type="ARBA" id="ARBA00022723"/>
    </source>
</evidence>
<evidence type="ECO:0000313" key="9">
    <source>
        <dbReference type="EnsemblFungi" id="EJT78754"/>
    </source>
</evidence>
<evidence type="ECO:0000256" key="1">
    <source>
        <dbReference type="ARBA" id="ARBA00004123"/>
    </source>
</evidence>
<dbReference type="GO" id="GO:0003677">
    <property type="term" value="F:DNA binding"/>
    <property type="evidence" value="ECO:0007669"/>
    <property type="project" value="InterPro"/>
</dbReference>
<keyword evidence="10" id="KW-1185">Reference proteome</keyword>
<evidence type="ECO:0000313" key="8">
    <source>
        <dbReference type="EMBL" id="EJT78754.1"/>
    </source>
</evidence>
<dbReference type="InterPro" id="IPR001138">
    <property type="entry name" value="Zn2Cys6_DnaBD"/>
</dbReference>
<feature type="compositionally biased region" description="Polar residues" evidence="6">
    <location>
        <begin position="137"/>
        <end position="147"/>
    </location>
</feature>
<protein>
    <recommendedName>
        <fullName evidence="7">Zn(2)-C6 fungal-type domain-containing protein</fullName>
    </recommendedName>
</protein>
<feature type="region of interest" description="Disordered" evidence="6">
    <location>
        <begin position="647"/>
        <end position="677"/>
    </location>
</feature>
<feature type="region of interest" description="Disordered" evidence="6">
    <location>
        <begin position="708"/>
        <end position="731"/>
    </location>
</feature>
<keyword evidence="4" id="KW-0804">Transcription</keyword>
<evidence type="ECO:0000313" key="10">
    <source>
        <dbReference type="Proteomes" id="UP000006039"/>
    </source>
</evidence>
<dbReference type="Pfam" id="PF04082">
    <property type="entry name" value="Fungal_trans"/>
    <property type="match status" value="1"/>
</dbReference>
<organism evidence="8">
    <name type="scientific">Gaeumannomyces tritici (strain R3-111a-1)</name>
    <name type="common">Wheat and barley take-all root rot fungus</name>
    <name type="synonym">Gaeumannomyces graminis var. tritici</name>
    <dbReference type="NCBI Taxonomy" id="644352"/>
    <lineage>
        <taxon>Eukaryota</taxon>
        <taxon>Fungi</taxon>
        <taxon>Dikarya</taxon>
        <taxon>Ascomycota</taxon>
        <taxon>Pezizomycotina</taxon>
        <taxon>Sordariomycetes</taxon>
        <taxon>Sordariomycetidae</taxon>
        <taxon>Magnaporthales</taxon>
        <taxon>Magnaporthaceae</taxon>
        <taxon>Gaeumannomyces</taxon>
    </lineage>
</organism>
<dbReference type="AlphaFoldDB" id="J3NRE8"/>
<dbReference type="SUPFAM" id="SSF57701">
    <property type="entry name" value="Zn2/Cys6 DNA-binding domain"/>
    <property type="match status" value="2"/>
</dbReference>
<dbReference type="GO" id="GO:0005634">
    <property type="term" value="C:nucleus"/>
    <property type="evidence" value="ECO:0007669"/>
    <property type="project" value="UniProtKB-SubCell"/>
</dbReference>
<proteinExistence type="predicted"/>
<accession>J3NRE8</accession>
<evidence type="ECO:0000256" key="5">
    <source>
        <dbReference type="ARBA" id="ARBA00023242"/>
    </source>
</evidence>
<sequence length="760" mass="84421">MDLDQYTTCFPSSGPTRTTCRQCRLRKVRCDGRQDGCGNCLRLNFTCSLAATTVADLDLQEDSTEELVVQLRPKRRRGSRACTACRKMKVRCSGTLPHCNTCERRGIACQYPTLKRQAAPGSAQTIGIVSARRPSVHVSTPASTSSHEGADSPAPDSLIENDSPLLNQHIPHLVDRFFARSYPVPCFSFLHPASTKEQARQGRLEKALAFAICGIAALHSNHGLRSRREDSGVWVRMAEQLTWQHFEAPSLPRLQALLLVINYLMETGSFHKAFMFSSLASRAATTIGLSHERPELGFVSQETRRRTMWSLRLIDRYFSLGLTEFELFPLDNINIQPPSYEKTFNSDSQPASPGARTAPETDDLGTYSLFVRLETVRKEIMRLTRRISGLAGEPQKLASRTKELSDQLAEIASQMPMPPALTSSRISALLEDPWLSRHIAFSLSWHQCHCDLHRLVLAGYSQAVPVPALARLDQHHKSSAARLCLEHALAITGILSTLYQLSTSPPLLEYDTALCAYEAIRLTLDICGPNQHSPANYANADPDAALKQAELTLAALRRLFPSSPLVKPIIDDIARMVSDRASSLLTPSPTLPHNDENFQSALRNCARLPEKEDSQIPDTKAGTKHPEQHMSWAERTRQKLAIHSLLRQNDISKGEESGDDDFETDVGDHSPPAGRNELFSVTCSPIASRVSTIEMNGTPERYPKLVDVSSPGDEARAEQDTGYELEKDGSAHNHLDGRKRLRFPLFPWFGVAELDRPVVL</sequence>
<dbReference type="SMART" id="SM00906">
    <property type="entry name" value="Fungal_trans"/>
    <property type="match status" value="1"/>
</dbReference>
<evidence type="ECO:0000259" key="7">
    <source>
        <dbReference type="PROSITE" id="PS50048"/>
    </source>
</evidence>
<keyword evidence="3" id="KW-0805">Transcription regulation</keyword>
<feature type="compositionally biased region" description="Basic and acidic residues" evidence="6">
    <location>
        <begin position="713"/>
        <end position="731"/>
    </location>
</feature>
<name>J3NRE8_GAET3</name>
<dbReference type="PROSITE" id="PS00463">
    <property type="entry name" value="ZN2_CY6_FUNGAL_1"/>
    <property type="match status" value="2"/>
</dbReference>
<dbReference type="Pfam" id="PF00172">
    <property type="entry name" value="Zn_clus"/>
    <property type="match status" value="2"/>
</dbReference>
<dbReference type="RefSeq" id="XP_009219899.1">
    <property type="nucleotide sequence ID" value="XM_009221635.1"/>
</dbReference>
<feature type="region of interest" description="Disordered" evidence="6">
    <location>
        <begin position="608"/>
        <end position="631"/>
    </location>
</feature>
<feature type="region of interest" description="Disordered" evidence="6">
    <location>
        <begin position="339"/>
        <end position="360"/>
    </location>
</feature>
<dbReference type="GO" id="GO:0008270">
    <property type="term" value="F:zinc ion binding"/>
    <property type="evidence" value="ECO:0007669"/>
    <property type="project" value="InterPro"/>
</dbReference>
<keyword evidence="5" id="KW-0539">Nucleus</keyword>
<feature type="compositionally biased region" description="Polar residues" evidence="6">
    <location>
        <begin position="339"/>
        <end position="351"/>
    </location>
</feature>
<dbReference type="HOGENOM" id="CLU_011581_0_2_1"/>
<reference evidence="9" key="4">
    <citation type="journal article" date="2015" name="G3 (Bethesda)">
        <title>Genome sequences of three phytopathogenic species of the Magnaporthaceae family of fungi.</title>
        <authorList>
            <person name="Okagaki L.H."/>
            <person name="Nunes C.C."/>
            <person name="Sailsbery J."/>
            <person name="Clay B."/>
            <person name="Brown D."/>
            <person name="John T."/>
            <person name="Oh Y."/>
            <person name="Young N."/>
            <person name="Fitzgerald M."/>
            <person name="Haas B.J."/>
            <person name="Zeng Q."/>
            <person name="Young S."/>
            <person name="Adiconis X."/>
            <person name="Fan L."/>
            <person name="Levin J.Z."/>
            <person name="Mitchell T.K."/>
            <person name="Okubara P.A."/>
            <person name="Farman M.L."/>
            <person name="Kohn L.M."/>
            <person name="Birren B."/>
            <person name="Ma L.-J."/>
            <person name="Dean R.A."/>
        </authorList>
    </citation>
    <scope>NUCLEOTIDE SEQUENCE</scope>
    <source>
        <strain evidence="9">R3-111a-1</strain>
    </source>
</reference>
<dbReference type="GeneID" id="20344310"/>
<dbReference type="Proteomes" id="UP000006039">
    <property type="component" value="Unassembled WGS sequence"/>
</dbReference>
<reference evidence="8" key="2">
    <citation type="submission" date="2010-07" db="EMBL/GenBank/DDBJ databases">
        <authorList>
            <consortium name="The Broad Institute Genome Sequencing Platform"/>
            <consortium name="Broad Institute Genome Sequencing Center for Infectious Disease"/>
            <person name="Ma L.-J."/>
            <person name="Dead R."/>
            <person name="Young S."/>
            <person name="Zeng Q."/>
            <person name="Koehrsen M."/>
            <person name="Alvarado L."/>
            <person name="Berlin A."/>
            <person name="Chapman S.B."/>
            <person name="Chen Z."/>
            <person name="Freedman E."/>
            <person name="Gellesch M."/>
            <person name="Goldberg J."/>
            <person name="Griggs A."/>
            <person name="Gujja S."/>
            <person name="Heilman E.R."/>
            <person name="Heiman D."/>
            <person name="Hepburn T."/>
            <person name="Howarth C."/>
            <person name="Jen D."/>
            <person name="Larson L."/>
            <person name="Mehta T."/>
            <person name="Neiman D."/>
            <person name="Pearson M."/>
            <person name="Roberts A."/>
            <person name="Saif S."/>
            <person name="Shea T."/>
            <person name="Shenoy N."/>
            <person name="Sisk P."/>
            <person name="Stolte C."/>
            <person name="Sykes S."/>
            <person name="Walk T."/>
            <person name="White J."/>
            <person name="Yandava C."/>
            <person name="Haas B."/>
            <person name="Nusbaum C."/>
            <person name="Birren B."/>
        </authorList>
    </citation>
    <scope>NUCLEOTIDE SEQUENCE</scope>
    <source>
        <strain evidence="8">R3-111a-1</strain>
    </source>
</reference>
<reference evidence="10" key="1">
    <citation type="submission" date="2010-07" db="EMBL/GenBank/DDBJ databases">
        <title>The genome sequence of Gaeumannomyces graminis var. tritici strain R3-111a-1.</title>
        <authorList>
            <consortium name="The Broad Institute Genome Sequencing Platform"/>
            <person name="Ma L.-J."/>
            <person name="Dead R."/>
            <person name="Young S."/>
            <person name="Zeng Q."/>
            <person name="Koehrsen M."/>
            <person name="Alvarado L."/>
            <person name="Berlin A."/>
            <person name="Chapman S.B."/>
            <person name="Chen Z."/>
            <person name="Freedman E."/>
            <person name="Gellesch M."/>
            <person name="Goldberg J."/>
            <person name="Griggs A."/>
            <person name="Gujja S."/>
            <person name="Heilman E.R."/>
            <person name="Heiman D."/>
            <person name="Hepburn T."/>
            <person name="Howarth C."/>
            <person name="Jen D."/>
            <person name="Larson L."/>
            <person name="Mehta T."/>
            <person name="Neiman D."/>
            <person name="Pearson M."/>
            <person name="Roberts A."/>
            <person name="Saif S."/>
            <person name="Shea T."/>
            <person name="Shenoy N."/>
            <person name="Sisk P."/>
            <person name="Stolte C."/>
            <person name="Sykes S."/>
            <person name="Walk T."/>
            <person name="White J."/>
            <person name="Yandava C."/>
            <person name="Haas B."/>
            <person name="Nusbaum C."/>
            <person name="Birren B."/>
        </authorList>
    </citation>
    <scope>NUCLEOTIDE SEQUENCE [LARGE SCALE GENOMIC DNA]</scope>
    <source>
        <strain evidence="10">R3-111a-1</strain>
    </source>
</reference>
<dbReference type="PANTHER" id="PTHR47338:SF7">
    <property type="entry name" value="ZN(II)2CYS6 TRANSCRIPTION FACTOR (EUROFUNG)"/>
    <property type="match status" value="1"/>
</dbReference>
<dbReference type="EMBL" id="GL385396">
    <property type="protein sequence ID" value="EJT78754.1"/>
    <property type="molecule type" value="Genomic_DNA"/>
</dbReference>
<dbReference type="eggNOG" id="ENOG502SK48">
    <property type="taxonomic scope" value="Eukaryota"/>
</dbReference>
<evidence type="ECO:0000256" key="6">
    <source>
        <dbReference type="SAM" id="MobiDB-lite"/>
    </source>
</evidence>
<dbReference type="InterPro" id="IPR050815">
    <property type="entry name" value="TF_fung"/>
</dbReference>
<feature type="region of interest" description="Disordered" evidence="6">
    <location>
        <begin position="133"/>
        <end position="162"/>
    </location>
</feature>
<dbReference type="CDD" id="cd00067">
    <property type="entry name" value="GAL4"/>
    <property type="match status" value="2"/>
</dbReference>
<dbReference type="EnsemblFungi" id="EJT78754">
    <property type="protein sequence ID" value="EJT78754"/>
    <property type="gene ID" value="GGTG_03852"/>
</dbReference>
<dbReference type="STRING" id="644352.J3NRE8"/>
<evidence type="ECO:0000256" key="4">
    <source>
        <dbReference type="ARBA" id="ARBA00023163"/>
    </source>
</evidence>
<dbReference type="PROSITE" id="PS50048">
    <property type="entry name" value="ZN2_CY6_FUNGAL_2"/>
    <property type="match status" value="2"/>
</dbReference>
<dbReference type="PANTHER" id="PTHR47338">
    <property type="entry name" value="ZN(II)2CYS6 TRANSCRIPTION FACTOR (EUROFUNG)-RELATED"/>
    <property type="match status" value="1"/>
</dbReference>
<feature type="domain" description="Zn(2)-C6 fungal-type" evidence="7">
    <location>
        <begin position="19"/>
        <end position="49"/>
    </location>
</feature>
<reference evidence="8" key="3">
    <citation type="submission" date="2010-09" db="EMBL/GenBank/DDBJ databases">
        <title>Annotation of Gaeumannomyces graminis var. tritici R3-111a-1.</title>
        <authorList>
            <consortium name="The Broad Institute Genome Sequencing Platform"/>
            <person name="Ma L.-J."/>
            <person name="Dead R."/>
            <person name="Young S.K."/>
            <person name="Zeng Q."/>
            <person name="Gargeya S."/>
            <person name="Fitzgerald M."/>
            <person name="Haas B."/>
            <person name="Abouelleil A."/>
            <person name="Alvarado L."/>
            <person name="Arachchi H.M."/>
            <person name="Berlin A."/>
            <person name="Brown A."/>
            <person name="Chapman S.B."/>
            <person name="Chen Z."/>
            <person name="Dunbar C."/>
            <person name="Freedman E."/>
            <person name="Gearin G."/>
            <person name="Gellesch M."/>
            <person name="Goldberg J."/>
            <person name="Griggs A."/>
            <person name="Gujja S."/>
            <person name="Heiman D."/>
            <person name="Howarth C."/>
            <person name="Larson L."/>
            <person name="Lui A."/>
            <person name="MacDonald P.J.P."/>
            <person name="Mehta T."/>
            <person name="Montmayeur A."/>
            <person name="Murphy C."/>
            <person name="Neiman D."/>
            <person name="Pearson M."/>
            <person name="Priest M."/>
            <person name="Roberts A."/>
            <person name="Saif S."/>
            <person name="Shea T."/>
            <person name="Shenoy N."/>
            <person name="Sisk P."/>
            <person name="Stolte C."/>
            <person name="Sykes S."/>
            <person name="Yandava C."/>
            <person name="Wortman J."/>
            <person name="Nusbaum C."/>
            <person name="Birren B."/>
        </authorList>
    </citation>
    <scope>NUCLEOTIDE SEQUENCE</scope>
    <source>
        <strain evidence="8">R3-111a-1</strain>
    </source>
</reference>
<dbReference type="InterPro" id="IPR007219">
    <property type="entry name" value="XnlR_reg_dom"/>
</dbReference>
<dbReference type="PRINTS" id="PR00755">
    <property type="entry name" value="AFLATOXINBRP"/>
</dbReference>